<keyword evidence="1" id="KW-0732">Signal</keyword>
<dbReference type="InterPro" id="IPR011098">
    <property type="entry name" value="G5_dom"/>
</dbReference>
<dbReference type="PANTHER" id="PTHR39160">
    <property type="entry name" value="CELL WALL-BINDING PROTEIN YOCH"/>
    <property type="match status" value="1"/>
</dbReference>
<dbReference type="InterPro" id="IPR010611">
    <property type="entry name" value="3D_dom"/>
</dbReference>
<evidence type="ECO:0000313" key="4">
    <source>
        <dbReference type="Proteomes" id="UP001597040"/>
    </source>
</evidence>
<sequence>MKIFSKLLPASKMKLVISSIGVLALLVFSSMMIFEATKAEVIVTENGKEQTVTTHSDTVEELLEEVGISVGEHDALSHDETAQVETGMEIEYKTAKEVTVTIDDKEEDYFTTMDTIEQFLKEQNLTLSEYDEVSHQTDESIKNGLQLDIAKAYQVTINDGGNKEQVWTTGGSIEDILQQNDITYDENLDKIKPAIDEEVTKDEPIVITRVQKEIDEVEETVAFSTERKNDNSLEKGKEKVVTQGRNGTIVKKYEIVKENGEEVSRELINEEVIQESQNKVVAVGTKVEQKELVTLSSDSSKSSSKEMTMTASAYTAGCSGCSGYTSTGINLNANPDMKVIAVDPSVIPLGTRVWVEGYGEAVAGDTGGSIKGHRIDVHVPTKSDAYRFGVRKVKVKILD</sequence>
<feature type="domain" description="G5" evidence="2">
    <location>
        <begin position="207"/>
        <end position="287"/>
    </location>
</feature>
<dbReference type="Pfam" id="PF06725">
    <property type="entry name" value="3D"/>
    <property type="match status" value="1"/>
</dbReference>
<evidence type="ECO:0000259" key="2">
    <source>
        <dbReference type="PROSITE" id="PS51109"/>
    </source>
</evidence>
<dbReference type="CDD" id="cd22786">
    <property type="entry name" value="DPBB_YuiC-like"/>
    <property type="match status" value="1"/>
</dbReference>
<protein>
    <submittedName>
        <fullName evidence="3">Ubiquitin-like domain-containing protein</fullName>
    </submittedName>
</protein>
<dbReference type="SMART" id="SM01208">
    <property type="entry name" value="G5"/>
    <property type="match status" value="1"/>
</dbReference>
<organism evidence="3 4">
    <name type="scientific">Virgibacillus byunsanensis</name>
    <dbReference type="NCBI Taxonomy" id="570945"/>
    <lineage>
        <taxon>Bacteria</taxon>
        <taxon>Bacillati</taxon>
        <taxon>Bacillota</taxon>
        <taxon>Bacilli</taxon>
        <taxon>Bacillales</taxon>
        <taxon>Bacillaceae</taxon>
        <taxon>Virgibacillus</taxon>
    </lineage>
</organism>
<dbReference type="RefSeq" id="WP_390363549.1">
    <property type="nucleotide sequence ID" value="NZ_JBHTKJ010000051.1"/>
</dbReference>
<dbReference type="Pfam" id="PF07501">
    <property type="entry name" value="G5"/>
    <property type="match status" value="1"/>
</dbReference>
<comment type="caution">
    <text evidence="3">The sequence shown here is derived from an EMBL/GenBank/DDBJ whole genome shotgun (WGS) entry which is preliminary data.</text>
</comment>
<dbReference type="InterPro" id="IPR007137">
    <property type="entry name" value="DUF348"/>
</dbReference>
<dbReference type="Proteomes" id="UP001597040">
    <property type="component" value="Unassembled WGS sequence"/>
</dbReference>
<accession>A0ABW3LSA6</accession>
<gene>
    <name evidence="3" type="ORF">ACFQ3N_16075</name>
</gene>
<dbReference type="Gene3D" id="2.20.230.10">
    <property type="entry name" value="Resuscitation-promoting factor rpfb"/>
    <property type="match status" value="1"/>
</dbReference>
<dbReference type="SUPFAM" id="SSF50685">
    <property type="entry name" value="Barwin-like endoglucanases"/>
    <property type="match status" value="1"/>
</dbReference>
<evidence type="ECO:0000313" key="3">
    <source>
        <dbReference type="EMBL" id="MFD1039894.1"/>
    </source>
</evidence>
<dbReference type="PROSITE" id="PS51109">
    <property type="entry name" value="G5"/>
    <property type="match status" value="1"/>
</dbReference>
<dbReference type="PANTHER" id="PTHR39160:SF4">
    <property type="entry name" value="RESUSCITATION-PROMOTING FACTOR RPFB"/>
    <property type="match status" value="1"/>
</dbReference>
<dbReference type="Gene3D" id="2.40.40.10">
    <property type="entry name" value="RlpA-like domain"/>
    <property type="match status" value="1"/>
</dbReference>
<keyword evidence="4" id="KW-1185">Reference proteome</keyword>
<reference evidence="4" key="1">
    <citation type="journal article" date="2019" name="Int. J. Syst. Evol. Microbiol.">
        <title>The Global Catalogue of Microorganisms (GCM) 10K type strain sequencing project: providing services to taxonomists for standard genome sequencing and annotation.</title>
        <authorList>
            <consortium name="The Broad Institute Genomics Platform"/>
            <consortium name="The Broad Institute Genome Sequencing Center for Infectious Disease"/>
            <person name="Wu L."/>
            <person name="Ma J."/>
        </authorList>
    </citation>
    <scope>NUCLEOTIDE SEQUENCE [LARGE SCALE GENOMIC DNA]</scope>
    <source>
        <strain evidence="4">CCUG 56754</strain>
    </source>
</reference>
<proteinExistence type="predicted"/>
<dbReference type="Pfam" id="PF03990">
    <property type="entry name" value="DUF348"/>
    <property type="match status" value="3"/>
</dbReference>
<evidence type="ECO:0000256" key="1">
    <source>
        <dbReference type="ARBA" id="ARBA00022729"/>
    </source>
</evidence>
<dbReference type="InterPro" id="IPR051933">
    <property type="entry name" value="Resuscitation_pf_RpfB"/>
</dbReference>
<dbReference type="InterPro" id="IPR036908">
    <property type="entry name" value="RlpA-like_sf"/>
</dbReference>
<dbReference type="EMBL" id="JBHTKJ010000051">
    <property type="protein sequence ID" value="MFD1039894.1"/>
    <property type="molecule type" value="Genomic_DNA"/>
</dbReference>
<name>A0ABW3LSA6_9BACI</name>